<feature type="compositionally biased region" description="Polar residues" evidence="1">
    <location>
        <begin position="403"/>
        <end position="436"/>
    </location>
</feature>
<evidence type="ECO:0000313" key="2">
    <source>
        <dbReference type="EMBL" id="KAK9092072.1"/>
    </source>
</evidence>
<feature type="compositionally biased region" description="Polar residues" evidence="1">
    <location>
        <begin position="229"/>
        <end position="238"/>
    </location>
</feature>
<evidence type="ECO:0000256" key="1">
    <source>
        <dbReference type="SAM" id="MobiDB-lite"/>
    </source>
</evidence>
<name>A0AAP0EJU1_9MAGN</name>
<evidence type="ECO:0000313" key="3">
    <source>
        <dbReference type="Proteomes" id="UP001420932"/>
    </source>
</evidence>
<dbReference type="InterPro" id="IPR045881">
    <property type="entry name" value="MNM1-like"/>
</dbReference>
<dbReference type="PANTHER" id="PTHR34682:SF1">
    <property type="entry name" value="PROTEIN METABOLIC NETWORK MODULATOR 1"/>
    <property type="match status" value="1"/>
</dbReference>
<dbReference type="PANTHER" id="PTHR34682">
    <property type="entry name" value="AT HOOK MOTIF-CONTAINING PROTEIN"/>
    <property type="match status" value="1"/>
</dbReference>
<dbReference type="EMBL" id="JBBNAF010000012">
    <property type="protein sequence ID" value="KAK9092072.1"/>
    <property type="molecule type" value="Genomic_DNA"/>
</dbReference>
<sequence>MNQENQEMTPAAPQTLPMKRKRGRPRKDGQISVEKLPRKDGQVHVERVSAAAKPEVVTRNQRKKVDIPIVPDNPMVGQVVSGVLDGSFDAGYLLTVRVGDTDTILRGVVFAPGLSVPVSGANDVAPHVKMLKRFEVPLSTVGSPFQTRGSSSQYEQKSGLVQRNEVSLPTKVAAPVNSSSATSKGVQDDAKVFPETTTQNLQQAEEKKLNSDALYSGEQLNENDNKVVQASSQANDNQGPKAEPTEPPQNDTSVLPAIGGGLDDADKAAQHEVQKELASSNDGAASKDSVEMIPKSPLKNSVDPVGPQSEQPKVDRVNHNSLTDITMTYQTVGTNNAAMFTAPRSMASCTELLEMFSKDQIPEKGLTVEPNYEIAAETVHHPLFSSHDSVTERPAEAPEAAPQYQTTSSSATTKNDNSVSFGAATQANNHSTMPLN</sequence>
<dbReference type="Proteomes" id="UP001420932">
    <property type="component" value="Unassembled WGS sequence"/>
</dbReference>
<feature type="compositionally biased region" description="Polar residues" evidence="1">
    <location>
        <begin position="176"/>
        <end position="185"/>
    </location>
</feature>
<dbReference type="AlphaFoldDB" id="A0AAP0EJU1"/>
<feature type="region of interest" description="Disordered" evidence="1">
    <location>
        <begin position="385"/>
        <end position="436"/>
    </location>
</feature>
<protein>
    <recommendedName>
        <fullName evidence="4">AT hook motif-containing protein</fullName>
    </recommendedName>
</protein>
<gene>
    <name evidence="2" type="ORF">Syun_026983</name>
</gene>
<evidence type="ECO:0008006" key="4">
    <source>
        <dbReference type="Google" id="ProtNLM"/>
    </source>
</evidence>
<proteinExistence type="predicted"/>
<accession>A0AAP0EJU1</accession>
<feature type="region of interest" description="Disordered" evidence="1">
    <location>
        <begin position="143"/>
        <end position="191"/>
    </location>
</feature>
<feature type="region of interest" description="Disordered" evidence="1">
    <location>
        <begin position="1"/>
        <end position="43"/>
    </location>
</feature>
<reference evidence="2 3" key="1">
    <citation type="submission" date="2024-01" db="EMBL/GenBank/DDBJ databases">
        <title>Genome assemblies of Stephania.</title>
        <authorList>
            <person name="Yang L."/>
        </authorList>
    </citation>
    <scope>NUCLEOTIDE SEQUENCE [LARGE SCALE GENOMIC DNA]</scope>
    <source>
        <strain evidence="2">YNDBR</strain>
        <tissue evidence="2">Leaf</tissue>
    </source>
</reference>
<feature type="region of interest" description="Disordered" evidence="1">
    <location>
        <begin position="229"/>
        <end position="314"/>
    </location>
</feature>
<feature type="compositionally biased region" description="Polar residues" evidence="1">
    <location>
        <begin position="143"/>
        <end position="167"/>
    </location>
</feature>
<organism evidence="2 3">
    <name type="scientific">Stephania yunnanensis</name>
    <dbReference type="NCBI Taxonomy" id="152371"/>
    <lineage>
        <taxon>Eukaryota</taxon>
        <taxon>Viridiplantae</taxon>
        <taxon>Streptophyta</taxon>
        <taxon>Embryophyta</taxon>
        <taxon>Tracheophyta</taxon>
        <taxon>Spermatophyta</taxon>
        <taxon>Magnoliopsida</taxon>
        <taxon>Ranunculales</taxon>
        <taxon>Menispermaceae</taxon>
        <taxon>Menispermoideae</taxon>
        <taxon>Cissampelideae</taxon>
        <taxon>Stephania</taxon>
    </lineage>
</organism>
<feature type="compositionally biased region" description="Basic and acidic residues" evidence="1">
    <location>
        <begin position="264"/>
        <end position="275"/>
    </location>
</feature>
<keyword evidence="3" id="KW-1185">Reference proteome</keyword>
<comment type="caution">
    <text evidence="2">The sequence shown here is derived from an EMBL/GenBank/DDBJ whole genome shotgun (WGS) entry which is preliminary data.</text>
</comment>